<dbReference type="Proteomes" id="UP000092666">
    <property type="component" value="Unassembled WGS sequence"/>
</dbReference>
<reference evidence="4" key="2">
    <citation type="submission" date="2013-12" db="EMBL/GenBank/DDBJ databases">
        <title>Evolution of pathogenesis and genome organization in the Tremellales.</title>
        <authorList>
            <person name="Cuomo C."/>
            <person name="Litvintseva A."/>
            <person name="Heitman J."/>
            <person name="Chen Y."/>
            <person name="Sun S."/>
            <person name="Springer D."/>
            <person name="Dromer F."/>
            <person name="Young S."/>
            <person name="Zeng Q."/>
            <person name="Chapman S."/>
            <person name="Gujja S."/>
            <person name="Saif S."/>
            <person name="Birren B."/>
        </authorList>
    </citation>
    <scope>NUCLEOTIDE SEQUENCE [LARGE SCALE GENOMIC DNA]</scope>
    <source>
        <strain evidence="4">BCC8398</strain>
    </source>
</reference>
<gene>
    <name evidence="3" type="ORF">I316_01935</name>
</gene>
<dbReference type="InterPro" id="IPR036108">
    <property type="entry name" value="4pyrrol_syn_uPrphyn_synt_sf"/>
</dbReference>
<feature type="region of interest" description="Disordered" evidence="1">
    <location>
        <begin position="138"/>
        <end position="166"/>
    </location>
</feature>
<feature type="domain" description="Tetrapyrrole biosynthesis uroporphyrinogen III synthase" evidence="2">
    <location>
        <begin position="279"/>
        <end position="383"/>
    </location>
</feature>
<dbReference type="GO" id="GO:0006780">
    <property type="term" value="P:uroporphyrinogen III biosynthetic process"/>
    <property type="evidence" value="ECO:0007669"/>
    <property type="project" value="InterPro"/>
</dbReference>
<evidence type="ECO:0000313" key="4">
    <source>
        <dbReference type="Proteomes" id="UP000092666"/>
    </source>
</evidence>
<proteinExistence type="predicted"/>
<dbReference type="PANTHER" id="PTHR12390">
    <property type="entry name" value="UROPORPHYRINOGEN III SYNTHASE"/>
    <property type="match status" value="1"/>
</dbReference>
<feature type="compositionally biased region" description="Polar residues" evidence="1">
    <location>
        <begin position="1"/>
        <end position="13"/>
    </location>
</feature>
<evidence type="ECO:0000259" key="2">
    <source>
        <dbReference type="Pfam" id="PF02602"/>
    </source>
</evidence>
<dbReference type="EMBL" id="KI669496">
    <property type="protein sequence ID" value="OCF36063.1"/>
    <property type="molecule type" value="Genomic_DNA"/>
</dbReference>
<dbReference type="Gene3D" id="3.40.50.10090">
    <property type="match status" value="2"/>
</dbReference>
<feature type="compositionally biased region" description="Basic and acidic residues" evidence="1">
    <location>
        <begin position="395"/>
        <end position="412"/>
    </location>
</feature>
<reference evidence="3 4" key="1">
    <citation type="submission" date="2013-07" db="EMBL/GenBank/DDBJ databases">
        <title>The Genome Sequence of Cryptococcus heveanensis BCC8398.</title>
        <authorList>
            <consortium name="The Broad Institute Genome Sequencing Platform"/>
            <person name="Cuomo C."/>
            <person name="Litvintseva A."/>
            <person name="Chen Y."/>
            <person name="Heitman J."/>
            <person name="Sun S."/>
            <person name="Springer D."/>
            <person name="Dromer F."/>
            <person name="Young S.K."/>
            <person name="Zeng Q."/>
            <person name="Gargeya S."/>
            <person name="Fitzgerald M."/>
            <person name="Abouelleil A."/>
            <person name="Alvarado L."/>
            <person name="Berlin A.M."/>
            <person name="Chapman S.B."/>
            <person name="Dewar J."/>
            <person name="Goldberg J."/>
            <person name="Griggs A."/>
            <person name="Gujja S."/>
            <person name="Hansen M."/>
            <person name="Howarth C."/>
            <person name="Imamovic A."/>
            <person name="Larimer J."/>
            <person name="McCowan C."/>
            <person name="Murphy C."/>
            <person name="Pearson M."/>
            <person name="Priest M."/>
            <person name="Roberts A."/>
            <person name="Saif S."/>
            <person name="Shea T."/>
            <person name="Sykes S."/>
            <person name="Wortman J."/>
            <person name="Nusbaum C."/>
            <person name="Birren B."/>
        </authorList>
    </citation>
    <scope>NUCLEOTIDE SEQUENCE [LARGE SCALE GENOMIC DNA]</scope>
    <source>
        <strain evidence="3 4">BCC8398</strain>
    </source>
</reference>
<dbReference type="InterPro" id="IPR039793">
    <property type="entry name" value="UROS/Hem4"/>
</dbReference>
<feature type="region of interest" description="Disordered" evidence="1">
    <location>
        <begin position="228"/>
        <end position="269"/>
    </location>
</feature>
<feature type="compositionally biased region" description="Basic and acidic residues" evidence="1">
    <location>
        <begin position="246"/>
        <end position="256"/>
    </location>
</feature>
<accession>A0A1B9GYH6</accession>
<sequence>MDSWTQLAENTFPSSSSSSSSLSSSSSRTRYRPQVILFKTPTPDISSDTYTAVLSSAAYEATFVPVLEERYTVDELVPIISVQAEAGYRVGKDKDNADGGARTKEADDTDQRCSWEGVVITSRRGAEGWIRAVKSHLEREAARRPSRKGKERATDGYGNDGMSEGDATAAQTVEKGRDMDAGAGKDAIEGLGGSWARVPLYTVGTASTEHLSQSGLPARFLPRLPIYPNDHHSHNPGGLSHHSDKRVRDFNHDHHNPNPSPLPSMATAASTSPKSASILVPLILETPPLDGKAYKPFLLIRGDKSLEYIPDQLHVHGREFKEVVVYSTSPKGDVRQKLEEIQDRKLNGEGVNFDGSGGEGGTRKGWLAFFSPSGVDVALSAMNEPIGAQESLQQEGHKGSTDGPARDSKELKGLGGTWSGWKIFAIGETTRRYLEEEKGLKVDAMADRPNAEGLVQAISAVAPGTNGGRAD</sequence>
<evidence type="ECO:0000313" key="3">
    <source>
        <dbReference type="EMBL" id="OCF36063.1"/>
    </source>
</evidence>
<feature type="region of interest" description="Disordered" evidence="1">
    <location>
        <begin position="1"/>
        <end position="30"/>
    </location>
</feature>
<dbReference type="PANTHER" id="PTHR12390:SF0">
    <property type="entry name" value="UROPORPHYRINOGEN-III SYNTHASE"/>
    <property type="match status" value="1"/>
</dbReference>
<organism evidence="3 4">
    <name type="scientific">Kwoniella heveanensis BCC8398</name>
    <dbReference type="NCBI Taxonomy" id="1296120"/>
    <lineage>
        <taxon>Eukaryota</taxon>
        <taxon>Fungi</taxon>
        <taxon>Dikarya</taxon>
        <taxon>Basidiomycota</taxon>
        <taxon>Agaricomycotina</taxon>
        <taxon>Tremellomycetes</taxon>
        <taxon>Tremellales</taxon>
        <taxon>Cryptococcaceae</taxon>
        <taxon>Kwoniella</taxon>
    </lineage>
</organism>
<dbReference type="SUPFAM" id="SSF69618">
    <property type="entry name" value="HemD-like"/>
    <property type="match status" value="1"/>
</dbReference>
<evidence type="ECO:0000256" key="1">
    <source>
        <dbReference type="SAM" id="MobiDB-lite"/>
    </source>
</evidence>
<dbReference type="GO" id="GO:0004852">
    <property type="term" value="F:uroporphyrinogen-III synthase activity"/>
    <property type="evidence" value="ECO:0007669"/>
    <property type="project" value="InterPro"/>
</dbReference>
<dbReference type="OrthoDB" id="5595751at2759"/>
<dbReference type="AlphaFoldDB" id="A0A1B9GYH6"/>
<dbReference type="UniPathway" id="UPA00251">
    <property type="reaction ID" value="UER00320"/>
</dbReference>
<dbReference type="Pfam" id="PF02602">
    <property type="entry name" value="HEM4"/>
    <property type="match status" value="1"/>
</dbReference>
<name>A0A1B9GYH6_9TREE</name>
<protein>
    <recommendedName>
        <fullName evidence="2">Tetrapyrrole biosynthesis uroporphyrinogen III synthase domain-containing protein</fullName>
    </recommendedName>
</protein>
<dbReference type="STRING" id="1296120.A0A1B9GYH6"/>
<feature type="compositionally biased region" description="Low complexity" evidence="1">
    <location>
        <begin position="14"/>
        <end position="27"/>
    </location>
</feature>
<feature type="region of interest" description="Disordered" evidence="1">
    <location>
        <begin position="389"/>
        <end position="413"/>
    </location>
</feature>
<dbReference type="GO" id="GO:0006782">
    <property type="term" value="P:protoporphyrinogen IX biosynthetic process"/>
    <property type="evidence" value="ECO:0007669"/>
    <property type="project" value="UniProtKB-UniPathway"/>
</dbReference>
<dbReference type="GO" id="GO:0005829">
    <property type="term" value="C:cytosol"/>
    <property type="evidence" value="ECO:0007669"/>
    <property type="project" value="TreeGrafter"/>
</dbReference>
<dbReference type="InterPro" id="IPR003754">
    <property type="entry name" value="4pyrrol_synth_uPrphyn_synth"/>
</dbReference>
<keyword evidence="4" id="KW-1185">Reference proteome</keyword>